<proteinExistence type="predicted"/>
<feature type="transmembrane region" description="Helical" evidence="1">
    <location>
        <begin position="102"/>
        <end position="122"/>
    </location>
</feature>
<dbReference type="EMBL" id="MSZS01000010">
    <property type="protein sequence ID" value="PKX89357.1"/>
    <property type="molecule type" value="Genomic_DNA"/>
</dbReference>
<organism evidence="2 3">
    <name type="scientific">Aspergillus novofumigatus (strain IBT 16806)</name>
    <dbReference type="NCBI Taxonomy" id="1392255"/>
    <lineage>
        <taxon>Eukaryota</taxon>
        <taxon>Fungi</taxon>
        <taxon>Dikarya</taxon>
        <taxon>Ascomycota</taxon>
        <taxon>Pezizomycotina</taxon>
        <taxon>Eurotiomycetes</taxon>
        <taxon>Eurotiomycetidae</taxon>
        <taxon>Eurotiales</taxon>
        <taxon>Aspergillaceae</taxon>
        <taxon>Aspergillus</taxon>
        <taxon>Aspergillus subgen. Fumigati</taxon>
    </lineage>
</organism>
<dbReference type="STRING" id="1392255.A0A2I1BVE1"/>
<dbReference type="InterPro" id="IPR038213">
    <property type="entry name" value="IFI6/IFI27-like_sf"/>
</dbReference>
<keyword evidence="1" id="KW-1133">Transmembrane helix</keyword>
<evidence type="ECO:0000313" key="2">
    <source>
        <dbReference type="EMBL" id="PKX89357.1"/>
    </source>
</evidence>
<comment type="caution">
    <text evidence="2">The sequence shown here is derived from an EMBL/GenBank/DDBJ whole genome shotgun (WGS) entry which is preliminary data.</text>
</comment>
<reference evidence="3" key="1">
    <citation type="journal article" date="2018" name="Proc. Natl. Acad. Sci. U.S.A.">
        <title>Linking secondary metabolites to gene clusters through genome sequencing of six diverse Aspergillus species.</title>
        <authorList>
            <person name="Kaerboelling I."/>
            <person name="Vesth T.C."/>
            <person name="Frisvad J.C."/>
            <person name="Nybo J.L."/>
            <person name="Theobald S."/>
            <person name="Kuo A."/>
            <person name="Bowyer P."/>
            <person name="Matsuda Y."/>
            <person name="Mondo S."/>
            <person name="Lyhne E.K."/>
            <person name="Kogle M.E."/>
            <person name="Clum A."/>
            <person name="Lipzen A."/>
            <person name="Salamov A."/>
            <person name="Ngan C.Y."/>
            <person name="Daum C."/>
            <person name="Chiniquy J."/>
            <person name="Barry K."/>
            <person name="LaButti K."/>
            <person name="Haridas S."/>
            <person name="Simmons B.A."/>
            <person name="Magnuson J.K."/>
            <person name="Mortensen U.H."/>
            <person name="Larsen T.O."/>
            <person name="Grigoriev I.V."/>
            <person name="Baker S.E."/>
            <person name="Andersen M.R."/>
        </authorList>
    </citation>
    <scope>NUCLEOTIDE SEQUENCE [LARGE SCALE GENOMIC DNA]</scope>
    <source>
        <strain evidence="3">IBT 16806</strain>
    </source>
</reference>
<dbReference type="VEuPathDB" id="FungiDB:P174DRAFT_445899"/>
<keyword evidence="1" id="KW-0812">Transmembrane</keyword>
<accession>A0A2I1BVE1</accession>
<protein>
    <submittedName>
        <fullName evidence="2">Uncharacterized protein</fullName>
    </submittedName>
</protein>
<dbReference type="GeneID" id="36535768"/>
<keyword evidence="3" id="KW-1185">Reference proteome</keyword>
<dbReference type="OMA" id="AWWITFT"/>
<evidence type="ECO:0000313" key="3">
    <source>
        <dbReference type="Proteomes" id="UP000234474"/>
    </source>
</evidence>
<sequence>MSPLNLLIASLNFTRAETLSGGLFRFVAERSLTLYAVENVAQTWSWNEWWTSVLQWLSRPDVLAAITAWWITFTIVITIIMSLGFGPAGVVAGSLAAGFQSFMYSGFTPAGGIFATLTSMAMLGTLMFPAALVAFILATGVSALVWSLGVGK</sequence>
<dbReference type="OrthoDB" id="440424at2759"/>
<dbReference type="AlphaFoldDB" id="A0A2I1BVE1"/>
<gene>
    <name evidence="2" type="ORF">P174DRAFT_445899</name>
</gene>
<name>A0A2I1BVE1_ASPN1</name>
<keyword evidence="1" id="KW-0472">Membrane</keyword>
<dbReference type="RefSeq" id="XP_024677952.1">
    <property type="nucleotide sequence ID" value="XM_024828443.1"/>
</dbReference>
<feature type="transmembrane region" description="Helical" evidence="1">
    <location>
        <begin position="62"/>
        <end position="90"/>
    </location>
</feature>
<evidence type="ECO:0000256" key="1">
    <source>
        <dbReference type="SAM" id="Phobius"/>
    </source>
</evidence>
<dbReference type="Gene3D" id="6.10.110.10">
    <property type="match status" value="1"/>
</dbReference>
<dbReference type="Proteomes" id="UP000234474">
    <property type="component" value="Unassembled WGS sequence"/>
</dbReference>
<feature type="transmembrane region" description="Helical" evidence="1">
    <location>
        <begin position="128"/>
        <end position="150"/>
    </location>
</feature>